<feature type="domain" description="PKD/Chitinase" evidence="5">
    <location>
        <begin position="632"/>
        <end position="714"/>
    </location>
</feature>
<name>A0A286G627_9BACT</name>
<dbReference type="InterPro" id="IPR022409">
    <property type="entry name" value="PKD/Chitinase_dom"/>
</dbReference>
<feature type="region of interest" description="Disordered" evidence="4">
    <location>
        <begin position="4185"/>
        <end position="4206"/>
    </location>
</feature>
<feature type="domain" description="PKD/Chitinase" evidence="5">
    <location>
        <begin position="344"/>
        <end position="426"/>
    </location>
</feature>
<dbReference type="OrthoDB" id="7794186at2"/>
<dbReference type="InterPro" id="IPR047589">
    <property type="entry name" value="DUF11_rpt"/>
</dbReference>
<evidence type="ECO:0000256" key="2">
    <source>
        <dbReference type="ARBA" id="ARBA00022525"/>
    </source>
</evidence>
<dbReference type="Pfam" id="PF01345">
    <property type="entry name" value="DUF11"/>
    <property type="match status" value="1"/>
</dbReference>
<evidence type="ECO:0000313" key="7">
    <source>
        <dbReference type="Proteomes" id="UP000219452"/>
    </source>
</evidence>
<dbReference type="InterPro" id="IPR044023">
    <property type="entry name" value="Ig_7"/>
</dbReference>
<feature type="region of interest" description="Disordered" evidence="4">
    <location>
        <begin position="3401"/>
        <end position="3424"/>
    </location>
</feature>
<dbReference type="PANTHER" id="PTHR23303:SF15">
    <property type="entry name" value="COLOSSIN-A"/>
    <property type="match status" value="1"/>
</dbReference>
<dbReference type="SUPFAM" id="SSF117074">
    <property type="entry name" value="Hypothetical protein PA1324"/>
    <property type="match status" value="17"/>
</dbReference>
<organism evidence="6 7">
    <name type="scientific">Spirosoma fluviale</name>
    <dbReference type="NCBI Taxonomy" id="1597977"/>
    <lineage>
        <taxon>Bacteria</taxon>
        <taxon>Pseudomonadati</taxon>
        <taxon>Bacteroidota</taxon>
        <taxon>Cytophagia</taxon>
        <taxon>Cytophagales</taxon>
        <taxon>Cytophagaceae</taxon>
        <taxon>Spirosoma</taxon>
    </lineage>
</organism>
<dbReference type="Pfam" id="PF19081">
    <property type="entry name" value="Ig_7"/>
    <property type="match status" value="1"/>
</dbReference>
<feature type="region of interest" description="Disordered" evidence="4">
    <location>
        <begin position="3663"/>
        <end position="3685"/>
    </location>
</feature>
<feature type="compositionally biased region" description="Polar residues" evidence="4">
    <location>
        <begin position="3401"/>
        <end position="3410"/>
    </location>
</feature>
<evidence type="ECO:0000256" key="1">
    <source>
        <dbReference type="ARBA" id="ARBA00004613"/>
    </source>
</evidence>
<feature type="region of interest" description="Disordered" evidence="4">
    <location>
        <begin position="4708"/>
        <end position="4741"/>
    </location>
</feature>
<dbReference type="Gene3D" id="2.60.40.10">
    <property type="entry name" value="Immunoglobulins"/>
    <property type="match status" value="24"/>
</dbReference>
<gene>
    <name evidence="6" type="ORF">SAMN06269250_3496</name>
</gene>
<feature type="domain" description="PKD/Chitinase" evidence="5">
    <location>
        <begin position="914"/>
        <end position="996"/>
    </location>
</feature>
<evidence type="ECO:0000313" key="6">
    <source>
        <dbReference type="EMBL" id="SOD90656.1"/>
    </source>
</evidence>
<dbReference type="GO" id="GO:0005576">
    <property type="term" value="C:extracellular region"/>
    <property type="evidence" value="ECO:0007669"/>
    <property type="project" value="UniProtKB-SubCell"/>
</dbReference>
<evidence type="ECO:0000256" key="3">
    <source>
        <dbReference type="ARBA" id="ARBA00022729"/>
    </source>
</evidence>
<reference evidence="7" key="1">
    <citation type="submission" date="2017-09" db="EMBL/GenBank/DDBJ databases">
        <authorList>
            <person name="Varghese N."/>
            <person name="Submissions S."/>
        </authorList>
    </citation>
    <scope>NUCLEOTIDE SEQUENCE [LARGE SCALE GENOMIC DNA]</scope>
    <source>
        <strain evidence="7">DSM 29961</strain>
    </source>
</reference>
<feature type="region of interest" description="Disordered" evidence="4">
    <location>
        <begin position="3793"/>
        <end position="3814"/>
    </location>
</feature>
<dbReference type="InterPro" id="IPR001434">
    <property type="entry name" value="OmcB-like_DUF11"/>
</dbReference>
<dbReference type="RefSeq" id="WP_097127015.1">
    <property type="nucleotide sequence ID" value="NZ_OCNH01000002.1"/>
</dbReference>
<dbReference type="SMART" id="SM00089">
    <property type="entry name" value="PKD"/>
    <property type="match status" value="4"/>
</dbReference>
<evidence type="ECO:0000259" key="5">
    <source>
        <dbReference type="SMART" id="SM00089"/>
    </source>
</evidence>
<feature type="domain" description="PKD/Chitinase" evidence="5">
    <location>
        <begin position="1196"/>
        <end position="1278"/>
    </location>
</feature>
<dbReference type="Pfam" id="PF17210">
    <property type="entry name" value="SdrD_B"/>
    <property type="match status" value="17"/>
</dbReference>
<dbReference type="PANTHER" id="PTHR23303">
    <property type="entry name" value="CARBOXYPEPTIDASE REGULATORY REGION-CONTAINING"/>
    <property type="match status" value="1"/>
</dbReference>
<dbReference type="EMBL" id="OCNH01000002">
    <property type="protein sequence ID" value="SOD90656.1"/>
    <property type="molecule type" value="Genomic_DNA"/>
</dbReference>
<feature type="region of interest" description="Disordered" evidence="4">
    <location>
        <begin position="4580"/>
        <end position="4607"/>
    </location>
</feature>
<keyword evidence="3" id="KW-0732">Signal</keyword>
<dbReference type="NCBIfam" id="TIGR01451">
    <property type="entry name" value="B_ant_repeat"/>
    <property type="match status" value="1"/>
</dbReference>
<keyword evidence="7" id="KW-1185">Reference proteome</keyword>
<dbReference type="InterPro" id="IPR033764">
    <property type="entry name" value="Sdr_B"/>
</dbReference>
<feature type="region of interest" description="Disordered" evidence="4">
    <location>
        <begin position="4055"/>
        <end position="4077"/>
    </location>
</feature>
<keyword evidence="2" id="KW-0964">Secreted</keyword>
<sequence>MKQLLQTCWPPVINYLRWFLAALYRVEPSLPTLQPLKTHAEAPSFPKRGYWPVRQKWGENSQETRGPSGSDKPRTQLFGQGFINTPVNNAKRLVMGILTVLLASGLYTANGQGTLCTSPITYTLLTGETYTVTASPGLTNYQWFKNGAPIGGAVSAAYIVNSVGTYTWTAKDAAGCAATECCPIDFIQGNCTPPTPTITVSPAIICAGSSSNLSVSGCTPGFITWSTSINETGTSITVTPAVTTLYTVTCTNPLDATCKGQAYQLVTVQPKPNFAVTNATICVGETAQLLATGCNGVVSWNTGATGVTLSVSPTATTSYVATCADPVCVVPPVTATVTVNPLPVLTVTPPKTICDGTSVQLNVTSSLPVSTYTWSGGPLSNLNIANPIATPAGSLQENKLYNYVVLVTSTSGCSATAVAQITVTPSLRVDAGKDQTICQNTTATLAATANLTSGGANGTVSITWSEDAGNPSSGNNLAATTGNSVSTRALAPGVYKFIATATQVSPDGATPCVITDVVQITVLRAPVFTIRTTPVAGGTAGQICNNNTQTLSLAATLDPATPAAATFTWTSTDDPTLAFLSCSSCANPTLKVPATYTGATLTYSVKASVTGDNNIECSSTQTVTITIKQAPVLTIITPKIICDGSSVQLNVDSNKPVASYEWTGSALSSLTIKSPVASPAGSAQGNKDYVYTVKVTDADGCSTEASTQITVTPSLTVFAGSDITICESSATPLTATTNLMNSATNGTVTVTWSEAATNPSSGNNLAATTGYTVNTRALAPGVYKFIATATQVSPNGISNCVKTDEVQITVIKTPSFTIRPTSTQICNNSTQTVTLAATLDASTPAAATFSWSSTDDPTLAFLSCSSCTNPTLTIPPTYGNATITYTAKATVTGDNNIECTSTQTVTITVKQSPVLTITPPRIICDGSSVQLTVTSNKPTATYAWTGSALSSLVIANPIAAPAGSLQENKDYIYTVKVTDSDGCFTEASTRITVTPSLTVFAGSDITICERSTTPLTATTNLMNSATNGTVTVTWSEAATNPSSGNNLAATTGYTVNTKALAPGVYKFIATATQVSPNGITNCVKTDEVQITVTTAPVLTIKPTRTDICSDNTMTVTLAATLDNATPAPASVFWSSVDDPTLAYLSCTNCANPVLTVPVSYNKATITYTANAIVTTDNNQQCTASAQVTITIKKAPVLTINPPKIICDGSSVQLNVDSDKAVASYEWTGSALSSLTIKSPIAAPAGSLQENKVNLYTVKVTDTDGCFASATTTVTVTPSIRVYAGEDVTICERTTTPLSATTNLQTSATNGTITVAWTEDPANLNVGSNLAATAGYNVNTRALAPGVYKFWATVTQVSPNGLTNCINTDWVQVTVTRNPIMTIVPTQPNICPLSQETITLAANLSGGTPAAATIYWTSTDDPTAKFLSCSVCANPTLTVPAGYTGNTITYTATAIVTGDNNIQCPTTATVTIIVNPVLKVDAIADVTVCNEYIAVKQQRSTTLRELVSGAPVNIAQYKIEPMVGITNIVVNGATLSFDVMPSNEIVEYTVTLNSAETCYASTKFFGYENPRPIVEFTMDSYVCLGSKAQVLFNGNAKPGAVYTWDFAGAKVIYSNDSNPYDGIAEGPGPHDIQWDKYPGFGNTYVVSLTVNDGGCTDTRRKDIRIERGYDVVWNTTNTSVCNGTDGKITLVTALEKVTNRDVTNTLVFTWTGPNGFTLVAAAPQGANLTNLAPGTYHVRVDNSIGGCAYEYDLNILRPKNLGLNALVGYKATCGKTDGGIHTEVVGGTAPYTFFYYDAAGALLSQNTVNDTLDYKWGLPEGKYHVKVVDANKCSTEGDIVLDNAGGPRVEIAQITPTPCGDNTGKVQFTIFGAAPFSYSVASANPYPGGTITQAGIPVTLEFLEAGDYVLTVRDANGCVTVKRFTVGALAPNFSIAVTTTPGACPYNPNGSENPKTGAFQVTSPIGAQYTYTWYGIDGKPFTPTSPTNPTGLATGVYKLKVSTNTAGGGICTDSTILILNPSEGPKPELVTVKNPTCPDLDNGSVTFIVNKNVDPGTPDKNRFPLTNIGPYSYTLRNTDSQDGLVRSGTVVDNTNLTVTGLAKGTYLLTITDRNLCVGYQTFQVTDPEHFEVLVDRNNLVVCDAKDGKVCLTINGGTGQNYTVSVSPTVIDPTPFTRNVTNCLFGMDANKEYIVTIRDAQNCFVNFPVSLTQPAVCFDCDKFCSKDVEGYDMSCDSTNTGKARIRVTGGKAPFKYTWYNSLGQVVSQVTSADSVNTIDKLVAGVYYISVVDANSCTIGGSDGGKQKISVAIGQSGGPTVVINSTTASACGASTGAIRFSVTGNKPFTYTLTKVGSSVELATGSIINVPNAITLGNLLAASYVLKVKDSKGCVTTTLVDIRSATFPMVISSTLKKPSCDGSVLGEIAISLSPLAGQTAPGGTPTYVWSGPNGVFTPAIPEKATMLPAGIYNVTVSYSNGCSETKEIILNNADGPTLSVTQTGLVACIGTNNGSITLNASGNGQAIIGYIVKGVLSKPYTAPYPTSITNEVIANLAAGDYEIEVIGFNGCVSKAMVTVLKPEVPIIDIQTTAVNDCDINNGTATIKVVSGGKAPFQIRLVSPTATAFAAGPVTFNALAGGDYVAEVKDANGCLTQFPFTVADLRKQLCYGSIGDFVWKDKNDNGKQDSGEPGVPGVTVELWKAVGGAPTTKVSSTTTSAAGKYLFTDLLKDSYIVKFVKGTWPDSCLISPKYKQAGVLDSLNSDADPTSGLSPVVALDPIKGGLLKNNPTIDMALYIPTSTLGDFVWKDKNDNGRQDSGEPGVKDVKVILWSATASGAPNAKLDSTTTDLTGKYLFTKLNKGDYLVQFVPSSLPDSCVISKKDNWTGVADDFDSDANPITGVSQVVSLDPYQTGLLKDNLTVDAALVYAKGSIGDYVWKDANNNGLQDLNEVGVKNVVVELYKVVRGQLVAPAFATMSTDVNGKYLFPNLDTGDYQVKFVASTFPSDCQPSLKPNTGNDDTIDSDADPISGLSPIIPINPYQGPGLLRDNLTVDAGLYTPKLGSIGDYVWKDTNDNGIQDAGEVGVKDVQVELYKAVNGQPQGSALRIASTDISGKYLFDLLPKGDYLVKFVSTSFPANCSISTRPNAGTDDAKDSDADPITGLSQVVTLDPEQGGLLQNNPTIDAGLYNTAIGSIGDYVWKDTNDNGIQDATEVGVANVQVELYAAVNGQPSGAALKVVSTDVNGKYLFDQLSKGTYLVRFVGSSFPANCAISTRPRSGTDTSKDSDADPISGLSQVITLDPVQGGILKDNPTIDAGLYNTAIGSIGDYVWKDTNDNGIQDATEAGVKDVLVELYASVNGQPQGSAIRTVTTDINGKYLFDKLPKGDYLVKFVSTSFPANCAISTRPRSGTDTSKDSDADPTSGLSRVINLDPLDPAKKDILTIDAGLYNTATGSIGDYVWKDTNDNGIQDATEVGVANVQVELFAAVNGQPQGSAIRTVSTDVNGKYLFDKLPKGTYLVRFIGSSFPANCAISTRPRSGTDTSKDSDADPITGLSQVITLDPVQGGILQNNPTIDAGLYNTATGSIGDYVWKDTNDNGIQDATEAGVKDVLVELYASVNGQPSGSAIRTATTDINGKYLFDKLPKGDYLVKFISTTFPANCAISTRPRSGTDTSKDSDADPTTGLSRVISLDPLDPAKKDILTIDAGLYNTAIGSIGDYVWKDTNDNGIQDAGEAGVANVQVELYAAVNGQPSGAALKVVSTDASGKYLFDKLNKGDYLVRFIGSSFPANCAISTRPRSGTDTSKDSDADPTSGLSQVITLDPVQGGILKDNPTIDAGLYNTATGSIGDYVWKDTNDNGIQDATEAGVKDVLVELYASVNGQPSGSAIRTATTDINGKYLFDKLPKGDYLVKFISTTFPANCAISTRPRSGTDTSKDSDADPTSGLSRVIVLDPIQGGILKDNLTIDAGLYNTAIGSIGDYVWKDTNDNGIQDATEVGVANVQVELYAAVNGLPQGAAIKVVSTDASGKYLFDKLNKGDYLVRFIGSSFPANCAISTRPRSGTDTSKDSDADPTSGLSQVITLDPVQGGILKDNPTIDAGLYNTATGSIGDYVWKDTNDNGIQDATEAGVANVQVELYAAVGGQPQGSALRVASTDVNGKYLFDKLPKGDYLVRFIGSSFPANCSISTRPRSGTDTGKDSDADPTSGLSQVITLDPIQGGILKDNLTIDAGLYNTATGSIGDLVWKDINNNGLQDAGEIGVKNVLIELYAAVNGQPQGSAIRTVTTDTLGRYLFDKLPKGDYLVKFVASSFPANCAISTKPNVGTDNTKDSDANPATGFSQVITLDPVKGGILQNNPTIDAGLYNPQVPLGTLGDYVWKDTNDNGIQDVAETGVQGVTVELYTVASTGTLTKVASTITDVNGLYLFTNLAKNTYRVRFVPTSLPANCLLSSKANVLGDDNKDSDADPVTGYTGDVNIDPILGGNFQDNRTVDAGLVNKPTGSIGDFVWKDANNNGVQDASEVGVKDVQVELYAAVNGQPSGSAIKTTTTDAAGKYLFDKLPKGDYVVRFVTSTLPANCALSTKPRSGTDTTKDSDANPTTGFTPVISIDPDVPSKKDNLTVDAGLYTTNSGSLGDFVWKDANNNGLQDAGEPGAKDVKVELYTVSSTGSVSLVASTTTDASGKYIFNNLSKGSYRVKVVASSLPAECAISPKQNTGSDDSKDSDVDPTTGFTDDVVIDPNDPTRKDITTVDIGLLPCTADAGTLLANAPGCLTTGGSLTISATMTTAPSVPAGYKVLYVLTSGSNLVIRSTSTQPKFVVNATGLYTIHTLVYTDNAANPNYLDLSVIVPGTTTGADVLNLIATRKLCAALDAAGAPVTVSSCQLGSIGNYVWKDANNNGLQDVSEKGVGNVTVQLFAASAGQPVGTALATTKTDSLGYYLFGGISKGTYLVKFVSSSFPSGCALSLKPNTGTNDEIDSDADFNTGLTQEIIIDPAVGGILKDNLTIDAGLYFNCATMVPPISGSNKTICQGAAIPALTVTVLPGMTANWYATPTGGTLLATGLSYQPTVAGTYYAEAVDPSTGCKSTTRAAVTLIVKEQPVLTLNVSSTLVTAGSSVTLTALGCSETIRWSTGASTMSIIVQPANATNTYSATCTVGTSCSATASVIVTTQPSVSLVVTSATICSGNSATLTASGCVGTVTWNTGTTGTSLVTPILTASTTYTAICATTGGSSVSATGTVTVTSPPVVSLQASNTLVTAGTPVTLSALGCVGNLTWSTGATGATITVTPMNVTNVYSATCASASGCIATASVVIVTQQTPGNLVVTSATVCSGNSATLTASGCTGTVTWSTGATGTSLVTPALTASTSYTAICVTTAGSFVSATGTVTVVSQPVVSLQASSTLVTAGTPVTLSALGCVGNLTWSTGATSANITVTPMNATNVYSVTCSSAPGCIATASVVIVTQQTPGNLVVTSATICSGTSATLTASGCVGTVSWNTGATGTSLVTPVLTASTTYTAICTTTAGSFASATGTVTVVSQPVVSLQASSTLVTAGTPVTLSALGCVGNLSWSTGATSANITVMPMNATNVYSVTCSSAPGCSATASVTIVTTQPPVSLVVTSATVCSGTSATLTASGCVGTVTWSTGATGTSLVTPALTASTSYTAICVTTAGSFVSATGTVTVTPKPVVSLQASSTLVTAGTPVTLSALGCVGNLTWSTGATSANITVTPMNATNVYSVTCSSAPGCSATASVVIVTQSTPVNIVVTSTTICAGNTGTLFASGCVGEISWNTGATGSTLVTPVLTATTSYTATCTTSTGSTASAVGTVTVLPVSPVTVTASSLTVTAASAVTLTATGCTNGSLKWSEGGQTSSVIMVQPTQATTLYSVSCTAASGCVSQGSITIYRVDVPQPKLVLEKYVDRSRAQINDVLTYKVIIRNTGTGAANDVVVLDSLDSGLQYVAGSATTSAGSFAPTNFGGRWTIPQVSPGSSATLTLSARVMTGGVIYNVASIPGDTKRVCTTIPMELCAGEQIMATAPGGRTDLKWYRNGVLVGSGAQLVITEPGMYTVQTVAGACPNNQCCPLEVIASTNCCPVKICVPFVVKQTKRVKRIGDPR</sequence>
<protein>
    <recommendedName>
        <fullName evidence="5">PKD/Chitinase domain-containing protein</fullName>
    </recommendedName>
</protein>
<comment type="subcellular location">
    <subcellularLocation>
        <location evidence="1">Secreted</location>
    </subcellularLocation>
</comment>
<feature type="compositionally biased region" description="Polar residues" evidence="4">
    <location>
        <begin position="4185"/>
        <end position="4194"/>
    </location>
</feature>
<accession>A0A286G627</accession>
<proteinExistence type="predicted"/>
<dbReference type="Gene3D" id="2.60.40.1170">
    <property type="entry name" value="Mu homology domain, subdomain B"/>
    <property type="match status" value="1"/>
</dbReference>
<dbReference type="Proteomes" id="UP000219452">
    <property type="component" value="Unassembled WGS sequence"/>
</dbReference>
<dbReference type="InterPro" id="IPR051417">
    <property type="entry name" value="SDr/BOS_complex"/>
</dbReference>
<dbReference type="InterPro" id="IPR013783">
    <property type="entry name" value="Ig-like_fold"/>
</dbReference>
<evidence type="ECO:0000256" key="4">
    <source>
        <dbReference type="SAM" id="MobiDB-lite"/>
    </source>
</evidence>